<evidence type="ECO:0000256" key="1">
    <source>
        <dbReference type="SAM" id="Phobius"/>
    </source>
</evidence>
<evidence type="ECO:0000313" key="2">
    <source>
        <dbReference type="EMBL" id="PWJ43897.1"/>
    </source>
</evidence>
<keyword evidence="1" id="KW-1133">Transmembrane helix</keyword>
<feature type="transmembrane region" description="Helical" evidence="1">
    <location>
        <begin position="12"/>
        <end position="38"/>
    </location>
</feature>
<dbReference type="EMBL" id="QGDO01000001">
    <property type="protein sequence ID" value="PWJ43897.1"/>
    <property type="molecule type" value="Genomic_DNA"/>
</dbReference>
<accession>A0A316A2G9</accession>
<gene>
    <name evidence="2" type="ORF">BC781_101247</name>
</gene>
<dbReference type="RefSeq" id="WP_109615425.1">
    <property type="nucleotide sequence ID" value="NZ_QGDO01000001.1"/>
</dbReference>
<sequence>MYKQQGDKREFLHDVSMAAILSGIAGLVGITGFLAFGILPTNVTGHVADFSVNFAQNFVANSVLWIAAFYSGAFFCSWYLDFKFPEKKHFPYVFPIFIEMLLLIFVGFAHTKQLEMGIPDSFFASILLFAMGLQNALVTKISGAVVRTTHMTGLLTDLAIETSRLFNHKSNLDEKTSRSILLRLTILFCFIIGGVIGYYLHERIAIFTFIVPAVVLGFTIIGELLATFKILYKRQGALPKLKGAIVKTK</sequence>
<dbReference type="Pfam" id="PF06912">
    <property type="entry name" value="DUF1275"/>
    <property type="match status" value="1"/>
</dbReference>
<feature type="transmembrane region" description="Helical" evidence="1">
    <location>
        <begin position="180"/>
        <end position="200"/>
    </location>
</feature>
<dbReference type="PANTHER" id="PTHR37314:SF4">
    <property type="entry name" value="UPF0700 TRANSMEMBRANE PROTEIN YOAK"/>
    <property type="match status" value="1"/>
</dbReference>
<comment type="caution">
    <text evidence="2">The sequence shown here is derived from an EMBL/GenBank/DDBJ whole genome shotgun (WGS) entry which is preliminary data.</text>
</comment>
<protein>
    <submittedName>
        <fullName evidence="2">Uncharacterized membrane protein YoaK (UPF0700 family)</fullName>
    </submittedName>
</protein>
<dbReference type="InterPro" id="IPR010699">
    <property type="entry name" value="DUF1275"/>
</dbReference>
<proteinExistence type="predicted"/>
<dbReference type="Proteomes" id="UP000245535">
    <property type="component" value="Unassembled WGS sequence"/>
</dbReference>
<feature type="transmembrane region" description="Helical" evidence="1">
    <location>
        <begin position="92"/>
        <end position="110"/>
    </location>
</feature>
<keyword evidence="1" id="KW-0812">Transmembrane</keyword>
<name>A0A316A2G9_SEDFL</name>
<dbReference type="OrthoDB" id="270162at2"/>
<feature type="transmembrane region" description="Helical" evidence="1">
    <location>
        <begin position="122"/>
        <end position="141"/>
    </location>
</feature>
<dbReference type="PANTHER" id="PTHR37314">
    <property type="entry name" value="SLR0142 PROTEIN"/>
    <property type="match status" value="1"/>
</dbReference>
<reference evidence="2 3" key="1">
    <citation type="submission" date="2018-03" db="EMBL/GenBank/DDBJ databases">
        <title>Genomic Encyclopedia of Archaeal and Bacterial Type Strains, Phase II (KMG-II): from individual species to whole genera.</title>
        <authorList>
            <person name="Goeker M."/>
        </authorList>
    </citation>
    <scope>NUCLEOTIDE SEQUENCE [LARGE SCALE GENOMIC DNA]</scope>
    <source>
        <strain evidence="2 3">DSM 28229</strain>
    </source>
</reference>
<feature type="transmembrane region" description="Helical" evidence="1">
    <location>
        <begin position="206"/>
        <end position="232"/>
    </location>
</feature>
<keyword evidence="1" id="KW-0472">Membrane</keyword>
<evidence type="ECO:0000313" key="3">
    <source>
        <dbReference type="Proteomes" id="UP000245535"/>
    </source>
</evidence>
<organism evidence="2 3">
    <name type="scientific">Sediminitomix flava</name>
    <dbReference type="NCBI Taxonomy" id="379075"/>
    <lineage>
        <taxon>Bacteria</taxon>
        <taxon>Pseudomonadati</taxon>
        <taxon>Bacteroidota</taxon>
        <taxon>Cytophagia</taxon>
        <taxon>Cytophagales</taxon>
        <taxon>Flammeovirgaceae</taxon>
        <taxon>Sediminitomix</taxon>
    </lineage>
</organism>
<dbReference type="AlphaFoldDB" id="A0A316A2G9"/>
<feature type="transmembrane region" description="Helical" evidence="1">
    <location>
        <begin position="58"/>
        <end position="80"/>
    </location>
</feature>
<keyword evidence="3" id="KW-1185">Reference proteome</keyword>